<dbReference type="Proteomes" id="UP000322362">
    <property type="component" value="Unassembled WGS sequence"/>
</dbReference>
<feature type="chain" id="PRO_5023001087" evidence="1">
    <location>
        <begin position="20"/>
        <end position="846"/>
    </location>
</feature>
<protein>
    <submittedName>
        <fullName evidence="2">WG repeat-containing protein</fullName>
    </submittedName>
</protein>
<reference evidence="2 3" key="1">
    <citation type="submission" date="2019-08" db="EMBL/GenBank/DDBJ databases">
        <title>Phlebobacter frassis gen. nov. sp. nov., a new member of family Sphingobacteriaceae isolated from sand fly rearing media.</title>
        <authorList>
            <person name="Kakumanu M.L."/>
            <person name="Marayati B.F."/>
            <person name="Wada-Katsumata A."/>
            <person name="Wasserberg G."/>
            <person name="Schal C."/>
            <person name="Apperson C.S."/>
            <person name="Ponnusamy L."/>
        </authorList>
    </citation>
    <scope>NUCLEOTIDE SEQUENCE [LARGE SCALE GENOMIC DNA]</scope>
    <source>
        <strain evidence="2 3">SSI9</strain>
    </source>
</reference>
<dbReference type="AlphaFoldDB" id="A0A5D4HC78"/>
<comment type="caution">
    <text evidence="2">The sequence shown here is derived from an EMBL/GenBank/DDBJ whole genome shotgun (WGS) entry which is preliminary data.</text>
</comment>
<dbReference type="PANTHER" id="PTHR37841">
    <property type="entry name" value="GLR2918 PROTEIN"/>
    <property type="match status" value="1"/>
</dbReference>
<name>A0A5D4HC78_9SPHI</name>
<organism evidence="2 3">
    <name type="scientific">Sphingobacterium phlebotomi</name>
    <dbReference type="NCBI Taxonomy" id="2605433"/>
    <lineage>
        <taxon>Bacteria</taxon>
        <taxon>Pseudomonadati</taxon>
        <taxon>Bacteroidota</taxon>
        <taxon>Sphingobacteriia</taxon>
        <taxon>Sphingobacteriales</taxon>
        <taxon>Sphingobacteriaceae</taxon>
        <taxon>Sphingobacterium</taxon>
    </lineage>
</organism>
<keyword evidence="3" id="KW-1185">Reference proteome</keyword>
<evidence type="ECO:0000256" key="1">
    <source>
        <dbReference type="SAM" id="SignalP"/>
    </source>
</evidence>
<dbReference type="PANTHER" id="PTHR37841:SF1">
    <property type="entry name" value="DUF3298 DOMAIN-CONTAINING PROTEIN"/>
    <property type="match status" value="1"/>
</dbReference>
<feature type="signal peptide" evidence="1">
    <location>
        <begin position="1"/>
        <end position="19"/>
    </location>
</feature>
<accession>A0A5D4HC78</accession>
<dbReference type="InterPro" id="IPR032774">
    <property type="entry name" value="WG_beta_rep"/>
</dbReference>
<keyword evidence="1" id="KW-0732">Signal</keyword>
<evidence type="ECO:0000313" key="3">
    <source>
        <dbReference type="Proteomes" id="UP000322362"/>
    </source>
</evidence>
<dbReference type="EMBL" id="VTAV01000001">
    <property type="protein sequence ID" value="TYR38406.1"/>
    <property type="molecule type" value="Genomic_DNA"/>
</dbReference>
<proteinExistence type="predicted"/>
<sequence length="846" mass="95692">MKQLYCIIMAWLLATDSIAQNTTAVVDIKPPANQIILSPFKNGFAKIVEGEEIYYINTGGEKIAFFGNTYYDMLGAEHSIQEYERELLEHSELLPKTVWHYRDGDDIGVISPKGDIVLKAAYDNVDMQFRTFWKVAKNGKVSFFLPDKTLFPFFEDIGYLNGEYFDVKQDGKWYLYSKTKKKIVTKNAYEGFDYCGGCGRKSTYVYAKKGGKWGIVNWDEKVLVPFAFEHAHRAMRSDNWIASFSQNGKDVIVNIPTQQVFDATSPKTGIFSGMLVTSEKGQFGAYNQEGELVVPFVYDELNEPNANSYLGYNGDYLLAKKDHQTGVIHSEGTVVLPVEYDAVSVYDDCFVTKKGNQTSLWRNGESKSLLTAENAEISHAKEFFYSSGSDGVAVFKVKQKAYYGVYFADSRKYIEPAFYHVSVVESRLAKDGVLIEAEKQGIKTLFDTKGNKILPMDVQDYELFDLRDKSLLAFKAKGKWGLYDQQLTKEIVAPGYEKYFKVLDTAMRQPIIAAYSDGFNDIDLYDVQGTKLNNAPLRNISAIDKQYYLLESGQHGESQFDILDAEQKTIESLDYPFVDLTGESSRLLMVSDGLGQTGKLYDVHTKKELKRSYVFLGMLPMDVEPQDVSDDWWFYGFQSGGFGKVQSKEGIGYIDEQGEPLLPPKYAKARPVGEDHMLVSEGNYRSGYLLSYFTDKKGNPIFPEGYVADDLLYDNIDLLRLDDKVPLIRHVKYNEFAFGLGDLKTGRILIPAEYDELFTSEIDFSYVILKKNIGGNSGLFKFGIANTDGKILFEPQFDAINSPTFDAYYQGTGEPLFPLLVQQDGEWRYILENGMYLSIPTTTGNP</sequence>
<evidence type="ECO:0000313" key="2">
    <source>
        <dbReference type="EMBL" id="TYR38406.1"/>
    </source>
</evidence>
<dbReference type="Pfam" id="PF14903">
    <property type="entry name" value="WG_beta_rep"/>
    <property type="match status" value="3"/>
</dbReference>
<gene>
    <name evidence="2" type="ORF">FXV77_03765</name>
</gene>